<comment type="caution">
    <text evidence="3">The sequence shown here is derived from an EMBL/GenBank/DDBJ whole genome shotgun (WGS) entry which is preliminary data.</text>
</comment>
<proteinExistence type="predicted"/>
<reference evidence="4" key="1">
    <citation type="submission" date="2024-06" db="EMBL/GenBank/DDBJ databases">
        <title>Multi-omics analyses provide insights into the biosynthesis of the anticancer antibiotic pleurotin in Hohenbuehelia grisea.</title>
        <authorList>
            <person name="Weaver J.A."/>
            <person name="Alberti F."/>
        </authorList>
    </citation>
    <scope>NUCLEOTIDE SEQUENCE [LARGE SCALE GENOMIC DNA]</scope>
    <source>
        <strain evidence="4">T-177</strain>
    </source>
</reference>
<dbReference type="SUPFAM" id="SSF56349">
    <property type="entry name" value="DNA breaking-rejoining enzymes"/>
    <property type="match status" value="1"/>
</dbReference>
<name>A0ABR3K0F6_9AGAR</name>
<keyword evidence="4" id="KW-1185">Reference proteome</keyword>
<dbReference type="EMBL" id="JASNQZ010000001">
    <property type="protein sequence ID" value="KAL0960983.1"/>
    <property type="molecule type" value="Genomic_DNA"/>
</dbReference>
<evidence type="ECO:0000256" key="2">
    <source>
        <dbReference type="SAM" id="MobiDB-lite"/>
    </source>
</evidence>
<evidence type="ECO:0000313" key="4">
    <source>
        <dbReference type="Proteomes" id="UP001556367"/>
    </source>
</evidence>
<dbReference type="InterPro" id="IPR011010">
    <property type="entry name" value="DNA_brk_join_enz"/>
</dbReference>
<dbReference type="InterPro" id="IPR013762">
    <property type="entry name" value="Integrase-like_cat_sf"/>
</dbReference>
<feature type="compositionally biased region" description="Low complexity" evidence="2">
    <location>
        <begin position="10"/>
        <end position="21"/>
    </location>
</feature>
<evidence type="ECO:0000313" key="3">
    <source>
        <dbReference type="EMBL" id="KAL0960983.1"/>
    </source>
</evidence>
<sequence length="619" mass="71181">MSSEASAVFGSSTDDGGPSPSDGEDPLRDPEFVEAFNDKPNKYSDKALALFITFKIFHEQKKKATAETIHAAFKRLWKTADGDMYRGKWHFDERQACWAGNPADSAEVADVMEAVKHKCGAEGGDRTHSLAMSKDFMDKMFGWSFRESPTCSDLPCDLATQAIRTKHSEFRAFSSLGWTLWTRNFELVKLKRRHIKFNLEDELCFNQRYDEIHLVDRKGWQRKLNNEPDLRGNNAIFKSSCCITHLVHLANRYRVYDQPSMGACDARKWLHEWVGYLETAIYKRPLEPDDYIFPTMGANGVVQPGEHVTHDIVQKWINEFTSNARLCEGQGGNFSTHCFRRGGAQYQFMFAPVGQRWTLKRVRWWGGWAEGEHRDTLLRYLLDELHSYEEDYGDSLRPIQRDNELTLMGEGQITAPVSTEALQLYHRQLRNYGHKQPVGYQDMYQDSTHGPSFPSISIPVPFHLNTPQPSLPTARHNEYVPSSTPSQATTAKSPRALPTHTEIIPDLPIRLSNGSRSHPRESWRLVVKHWEVGDPPRGLKTPLKDWPPSYLRGANRELFGQKYYLRRVIATEFIDQYRRDEDAFLAAYPQAEDGHTRLQTAIVNARKARGEITERKRKK</sequence>
<gene>
    <name evidence="3" type="ORF">HGRIS_005980</name>
</gene>
<accession>A0ABR3K0F6</accession>
<protein>
    <submittedName>
        <fullName evidence="3">Uncharacterized protein</fullName>
    </submittedName>
</protein>
<feature type="region of interest" description="Disordered" evidence="2">
    <location>
        <begin position="1"/>
        <end position="31"/>
    </location>
</feature>
<organism evidence="3 4">
    <name type="scientific">Hohenbuehelia grisea</name>
    <dbReference type="NCBI Taxonomy" id="104357"/>
    <lineage>
        <taxon>Eukaryota</taxon>
        <taxon>Fungi</taxon>
        <taxon>Dikarya</taxon>
        <taxon>Basidiomycota</taxon>
        <taxon>Agaricomycotina</taxon>
        <taxon>Agaricomycetes</taxon>
        <taxon>Agaricomycetidae</taxon>
        <taxon>Agaricales</taxon>
        <taxon>Pleurotineae</taxon>
        <taxon>Pleurotaceae</taxon>
        <taxon>Hohenbuehelia</taxon>
    </lineage>
</organism>
<evidence type="ECO:0000256" key="1">
    <source>
        <dbReference type="ARBA" id="ARBA00023172"/>
    </source>
</evidence>
<dbReference type="Proteomes" id="UP001556367">
    <property type="component" value="Unassembled WGS sequence"/>
</dbReference>
<dbReference type="Gene3D" id="1.10.443.10">
    <property type="entry name" value="Intergrase catalytic core"/>
    <property type="match status" value="1"/>
</dbReference>
<keyword evidence="1" id="KW-0233">DNA recombination</keyword>